<comment type="caution">
    <text evidence="8">The sequence shown here is derived from an EMBL/GenBank/DDBJ whole genome shotgun (WGS) entry which is preliminary data.</text>
</comment>
<keyword evidence="4 6" id="KW-0326">Glycosidase</keyword>
<dbReference type="InterPro" id="IPR017853">
    <property type="entry name" value="GH"/>
</dbReference>
<evidence type="ECO:0000256" key="4">
    <source>
        <dbReference type="ARBA" id="ARBA00023295"/>
    </source>
</evidence>
<dbReference type="SUPFAM" id="SSF51445">
    <property type="entry name" value="(Trans)glycosidases"/>
    <property type="match status" value="1"/>
</dbReference>
<evidence type="ECO:0000256" key="2">
    <source>
        <dbReference type="ARBA" id="ARBA00022801"/>
    </source>
</evidence>
<dbReference type="InterPro" id="IPR006048">
    <property type="entry name" value="A-amylase/branching_C"/>
</dbReference>
<dbReference type="CDD" id="cd11315">
    <property type="entry name" value="AmyAc_bac1_AmyA"/>
    <property type="match status" value="1"/>
</dbReference>
<dbReference type="Proteomes" id="UP000004605">
    <property type="component" value="Unassembled WGS sequence"/>
</dbReference>
<evidence type="ECO:0000256" key="3">
    <source>
        <dbReference type="ARBA" id="ARBA00023277"/>
    </source>
</evidence>
<evidence type="ECO:0000313" key="8">
    <source>
        <dbReference type="EMBL" id="EGU42679.1"/>
    </source>
</evidence>
<dbReference type="SMART" id="SM00642">
    <property type="entry name" value="Aamy"/>
    <property type="match status" value="1"/>
</dbReference>
<organism evidence="8 9">
    <name type="scientific">Vibrio ichthyoenteri ATCC 700023</name>
    <dbReference type="NCBI Taxonomy" id="870968"/>
    <lineage>
        <taxon>Bacteria</taxon>
        <taxon>Pseudomonadati</taxon>
        <taxon>Pseudomonadota</taxon>
        <taxon>Gammaproteobacteria</taxon>
        <taxon>Vibrionales</taxon>
        <taxon>Vibrionaceae</taxon>
        <taxon>Vibrio</taxon>
    </lineage>
</organism>
<protein>
    <recommendedName>
        <fullName evidence="6">Alpha-amylase</fullName>
        <ecNumber evidence="6">3.2.1.1</ecNumber>
    </recommendedName>
</protein>
<keyword evidence="3 6" id="KW-0119">Carbohydrate metabolism</keyword>
<dbReference type="GO" id="GO:0043169">
    <property type="term" value="F:cation binding"/>
    <property type="evidence" value="ECO:0007669"/>
    <property type="project" value="InterPro"/>
</dbReference>
<gene>
    <name evidence="8" type="ORF">VII00023_05217</name>
</gene>
<keyword evidence="2 6" id="KW-0378">Hydrolase</keyword>
<dbReference type="Pfam" id="PF00128">
    <property type="entry name" value="Alpha-amylase"/>
    <property type="match status" value="1"/>
</dbReference>
<evidence type="ECO:0000313" key="9">
    <source>
        <dbReference type="Proteomes" id="UP000004605"/>
    </source>
</evidence>
<evidence type="ECO:0000256" key="5">
    <source>
        <dbReference type="RuleBase" id="RU003615"/>
    </source>
</evidence>
<dbReference type="Gene3D" id="3.20.20.80">
    <property type="entry name" value="Glycosidases"/>
    <property type="match status" value="1"/>
</dbReference>
<comment type="similarity">
    <text evidence="1 5">Belongs to the glycosyl hydrolase 13 family.</text>
</comment>
<evidence type="ECO:0000259" key="7">
    <source>
        <dbReference type="SMART" id="SM00642"/>
    </source>
</evidence>
<dbReference type="PRINTS" id="PR00110">
    <property type="entry name" value="ALPHAAMYLASE"/>
</dbReference>
<dbReference type="InterPro" id="IPR006046">
    <property type="entry name" value="Alpha_amylase"/>
</dbReference>
<dbReference type="Pfam" id="PF02806">
    <property type="entry name" value="Alpha-amylase_C"/>
    <property type="match status" value="1"/>
</dbReference>
<comment type="catalytic activity">
    <reaction evidence="6">
        <text>Endohydrolysis of (1-&gt;4)-alpha-D-glucosidic linkages in polysaccharides containing three or more (1-&gt;4)-alpha-linked D-glucose units.</text>
        <dbReference type="EC" id="3.2.1.1"/>
    </reaction>
</comment>
<dbReference type="AlphaFoldDB" id="F9S114"/>
<feature type="domain" description="Glycosyl hydrolase family 13 catalytic" evidence="7">
    <location>
        <begin position="8"/>
        <end position="372"/>
    </location>
</feature>
<reference evidence="8 9" key="1">
    <citation type="journal article" date="2012" name="Int. J. Syst. Evol. Microbiol.">
        <title>Vibrio caribbeanicus sp. nov., isolated from the marine sponge Scleritoderma cyanea.</title>
        <authorList>
            <person name="Hoffmann M."/>
            <person name="Monday S.R."/>
            <person name="Allard M.W."/>
            <person name="Strain E.A."/>
            <person name="Whittaker P."/>
            <person name="Naum M."/>
            <person name="McCarthy P.J."/>
            <person name="Lopez J.V."/>
            <person name="Fischer M."/>
            <person name="Brown E.W."/>
        </authorList>
    </citation>
    <scope>NUCLEOTIDE SEQUENCE [LARGE SCALE GENOMIC DNA]</scope>
    <source>
        <strain evidence="8 9">ATCC 700023</strain>
    </source>
</reference>
<name>F9S114_9VIBR</name>
<dbReference type="OrthoDB" id="9805159at2"/>
<dbReference type="EMBL" id="AFWF01000094">
    <property type="protein sequence ID" value="EGU42679.1"/>
    <property type="molecule type" value="Genomic_DNA"/>
</dbReference>
<proteinExistence type="inferred from homology"/>
<dbReference type="GO" id="GO:0004556">
    <property type="term" value="F:alpha-amylase activity"/>
    <property type="evidence" value="ECO:0007669"/>
    <property type="project" value="UniProtKB-UniRule"/>
</dbReference>
<dbReference type="InterPro" id="IPR006047">
    <property type="entry name" value="GH13_cat_dom"/>
</dbReference>
<dbReference type="EC" id="3.2.1.1" evidence="6"/>
<dbReference type="PANTHER" id="PTHR43447">
    <property type="entry name" value="ALPHA-AMYLASE"/>
    <property type="match status" value="1"/>
</dbReference>
<accession>F9S114</accession>
<evidence type="ECO:0000256" key="6">
    <source>
        <dbReference type="RuleBase" id="RU361134"/>
    </source>
</evidence>
<dbReference type="RefSeq" id="WP_006711785.1">
    <property type="nucleotide sequence ID" value="NZ_AFWF01000094.1"/>
</dbReference>
<keyword evidence="9" id="KW-1185">Reference proteome</keyword>
<sequence length="451" mass="51095">MDKIENTDVILHAFDWPYALIEEEATTIAQLGYRSVLISPAMKSLSLPQGTPWWQRYQPQDYRVVDNQLGNLTALRSMITTLDSLGIHVYVDVVFNHMANESDIRHDLQYPNTDVLAQYQQDHDYYQAQRLFGDLTLPLFRDVDFVEAFRISDWRDKWQVQHGRLVGDENDPGLPTLKDNPHVVSQQRAYLVALKQLGVKGFRIDAAKHMTLEHLTQVWSADICEGMHIFAEIITDGGATKQEYQNFLEPYLAATPLAAYDFPLFQTLLQAFQPTGSLTSLVDPYSLGQALAESRAVTFAITHDIPNNAVFAGLVMEEEWEALAYIYLLGRDGGVPLIYSDLNTSGMEDKQGSPRWLEGWQSSAMRAMIQFHNLMHGCSMHVLQWGDDTLAFARGDKGLVLLNKSNKVQRFELSVEGEWRDILLKSRCEREELLVVEVSPRSGAMLVPAVS</sequence>
<dbReference type="GO" id="GO:0005975">
    <property type="term" value="P:carbohydrate metabolic process"/>
    <property type="evidence" value="ECO:0007669"/>
    <property type="project" value="InterPro"/>
</dbReference>
<evidence type="ECO:0000256" key="1">
    <source>
        <dbReference type="ARBA" id="ARBA00008061"/>
    </source>
</evidence>